<feature type="transmembrane region" description="Helical" evidence="1">
    <location>
        <begin position="39"/>
        <end position="58"/>
    </location>
</feature>
<keyword evidence="1" id="KW-0812">Transmembrane</keyword>
<evidence type="ECO:0000256" key="1">
    <source>
        <dbReference type="SAM" id="Phobius"/>
    </source>
</evidence>
<keyword evidence="3" id="KW-1185">Reference proteome</keyword>
<evidence type="ECO:0000313" key="3">
    <source>
        <dbReference type="Proteomes" id="UP001138709"/>
    </source>
</evidence>
<proteinExistence type="predicted"/>
<name>A0A9X9XAB4_9PROT</name>
<dbReference type="AlphaFoldDB" id="A0A9X9XAB4"/>
<protein>
    <submittedName>
        <fullName evidence="2">Uncharacterized protein</fullName>
    </submittedName>
</protein>
<gene>
    <name evidence="2" type="ORF">GXW74_09135</name>
</gene>
<dbReference type="RefSeq" id="WP_211846181.1">
    <property type="nucleotide sequence ID" value="NZ_JAAEDL010000007.1"/>
</dbReference>
<dbReference type="EMBL" id="JAAEDL010000007">
    <property type="protein sequence ID" value="MBR0680650.1"/>
    <property type="molecule type" value="Genomic_DNA"/>
</dbReference>
<accession>A0A9X9XAB4</accession>
<dbReference type="Proteomes" id="UP001138709">
    <property type="component" value="Unassembled WGS sequence"/>
</dbReference>
<evidence type="ECO:0000313" key="2">
    <source>
        <dbReference type="EMBL" id="MBR0680650.1"/>
    </source>
</evidence>
<comment type="caution">
    <text evidence="2">The sequence shown here is derived from an EMBL/GenBank/DDBJ whole genome shotgun (WGS) entry which is preliminary data.</text>
</comment>
<keyword evidence="1" id="KW-1133">Transmembrane helix</keyword>
<reference evidence="2" key="2">
    <citation type="journal article" date="2021" name="Syst. Appl. Microbiol.">
        <title>Roseomonas hellenica sp. nov., isolated from roots of wild-growing Alkanna tinctoria.</title>
        <authorList>
            <person name="Rat A."/>
            <person name="Naranjo H.D."/>
            <person name="Lebbe L."/>
            <person name="Cnockaert M."/>
            <person name="Krigas N."/>
            <person name="Grigoriadou K."/>
            <person name="Maloupa E."/>
            <person name="Willems A."/>
        </authorList>
    </citation>
    <scope>NUCLEOTIDE SEQUENCE</scope>
    <source>
        <strain evidence="2">LMG 31228</strain>
    </source>
</reference>
<reference evidence="2" key="1">
    <citation type="submission" date="2020-01" db="EMBL/GenBank/DDBJ databases">
        <authorList>
            <person name="Rat A."/>
        </authorList>
    </citation>
    <scope>NUCLEOTIDE SEQUENCE</scope>
    <source>
        <strain evidence="2">LMG 31228</strain>
    </source>
</reference>
<sequence>MSTRHAIDPSLAIPPVPLVVRFVPARPPGRLARRAMRDFTGFLALAWAVAEIALWASGA</sequence>
<keyword evidence="1" id="KW-0472">Membrane</keyword>
<organism evidence="2 3">
    <name type="scientific">Neoroseomonas eburnea</name>
    <dbReference type="NCBI Taxonomy" id="1346889"/>
    <lineage>
        <taxon>Bacteria</taxon>
        <taxon>Pseudomonadati</taxon>
        <taxon>Pseudomonadota</taxon>
        <taxon>Alphaproteobacteria</taxon>
        <taxon>Acetobacterales</taxon>
        <taxon>Acetobacteraceae</taxon>
        <taxon>Neoroseomonas</taxon>
    </lineage>
</organism>